<sequence length="474" mass="51155">MEGSTYDDVGKSSNGCASGSSQQKSSGGGCGDSSSTISLGRTNGCGGNSESTTTASGDRGRSDEDSASAGPKACRRCKKNEGTISMRGQPTCTDCFVPFARLKVIKRLNTLHRDLADMRGSRAPQKTRYLCGLSFSPSSAVLLSMLHDNIEYLEQKGRGGIAYAVTVMHIDTTLNEAGRLAATALLEAYQARFPRLSFEHYALEDALQLRGVNWAALGIELPHKEGEELRQDRARRLCVALDALHSVSARVDILRLMVRHALVSRAMQGGCDAVLLGTNMTGLAELAFSEVAKGRGASVPWLTQDGLFPLPSFGGVVGQEEEIDGAQHGNITGKTSIPVYHLLRDVFRVEVLTFSGLAIPTPLTPLIPSLAENKQQQQMAKKTIVSHKNLSIEEVMARFFNDAETTGQASVVSNVVRTTDRLARLCENMSQMCEICGLPLDGEGDERWRGEIGVQEDEEEKKGLCHGCQRSLTS</sequence>
<comment type="similarity">
    <text evidence="3">Belongs to the CTU2/NCS2 family.</text>
</comment>
<evidence type="ECO:0000256" key="3">
    <source>
        <dbReference type="HAMAP-Rule" id="MF_03054"/>
    </source>
</evidence>
<protein>
    <recommendedName>
        <fullName evidence="3">Cytoplasmic tRNA 2-thiolation protein 2</fullName>
    </recommendedName>
</protein>
<dbReference type="PANTHER" id="PTHR20882">
    <property type="entry name" value="CYTOPLASMIC TRNA 2-THIOLATION PROTEIN 2"/>
    <property type="match status" value="1"/>
</dbReference>
<evidence type="ECO:0000313" key="5">
    <source>
        <dbReference type="EMBL" id="KAL1898336.1"/>
    </source>
</evidence>
<dbReference type="EMBL" id="JAWDJO010000034">
    <property type="protein sequence ID" value="KAL1898336.1"/>
    <property type="molecule type" value="Genomic_DNA"/>
</dbReference>
<keyword evidence="6" id="KW-1185">Reference proteome</keyword>
<dbReference type="Proteomes" id="UP001583280">
    <property type="component" value="Unassembled WGS sequence"/>
</dbReference>
<evidence type="ECO:0000313" key="6">
    <source>
        <dbReference type="Proteomes" id="UP001583280"/>
    </source>
</evidence>
<dbReference type="HAMAP" id="MF_03054">
    <property type="entry name" value="CTU2"/>
    <property type="match status" value="1"/>
</dbReference>
<dbReference type="SUPFAM" id="SSF52402">
    <property type="entry name" value="Adenine nucleotide alpha hydrolases-like"/>
    <property type="match status" value="1"/>
</dbReference>
<evidence type="ECO:0000256" key="4">
    <source>
        <dbReference type="SAM" id="MobiDB-lite"/>
    </source>
</evidence>
<accession>A0ABR3ZCD0</accession>
<dbReference type="Gene3D" id="3.40.50.620">
    <property type="entry name" value="HUPs"/>
    <property type="match status" value="1"/>
</dbReference>
<feature type="region of interest" description="Disordered" evidence="4">
    <location>
        <begin position="1"/>
        <end position="73"/>
    </location>
</feature>
<comment type="pathway">
    <text evidence="3">tRNA modification; 5-methoxycarbonylmethyl-2-thiouridine-tRNA biosynthesis.</text>
</comment>
<comment type="caution">
    <text evidence="5">The sequence shown here is derived from an EMBL/GenBank/DDBJ whole genome shotgun (WGS) entry which is preliminary data.</text>
</comment>
<comment type="subcellular location">
    <subcellularLocation>
        <location evidence="3">Cytoplasm</location>
    </subcellularLocation>
</comment>
<dbReference type="Pfam" id="PF10288">
    <property type="entry name" value="CTU2"/>
    <property type="match status" value="1"/>
</dbReference>
<keyword evidence="2 3" id="KW-0819">tRNA processing</keyword>
<organism evidence="5 6">
    <name type="scientific">Ceratocystis pirilliformis</name>
    <dbReference type="NCBI Taxonomy" id="259994"/>
    <lineage>
        <taxon>Eukaryota</taxon>
        <taxon>Fungi</taxon>
        <taxon>Dikarya</taxon>
        <taxon>Ascomycota</taxon>
        <taxon>Pezizomycotina</taxon>
        <taxon>Sordariomycetes</taxon>
        <taxon>Hypocreomycetidae</taxon>
        <taxon>Microascales</taxon>
        <taxon>Ceratocystidaceae</taxon>
        <taxon>Ceratocystis</taxon>
    </lineage>
</organism>
<dbReference type="InterPro" id="IPR019407">
    <property type="entry name" value="CTU2"/>
</dbReference>
<evidence type="ECO:0000256" key="2">
    <source>
        <dbReference type="ARBA" id="ARBA00022694"/>
    </source>
</evidence>
<proteinExistence type="inferred from homology"/>
<dbReference type="InterPro" id="IPR014729">
    <property type="entry name" value="Rossmann-like_a/b/a_fold"/>
</dbReference>
<name>A0ABR3ZCD0_9PEZI</name>
<feature type="compositionally biased region" description="Low complexity" evidence="4">
    <location>
        <begin position="15"/>
        <end position="25"/>
    </location>
</feature>
<keyword evidence="1 3" id="KW-0963">Cytoplasm</keyword>
<reference evidence="5 6" key="1">
    <citation type="journal article" date="2024" name="IMA Fungus">
        <title>IMA Genome - F19 : A genome assembly and annotation guide to empower mycologists, including annotated draft genome sequences of Ceratocystis pirilliformis, Diaporthe australafricana, Fusarium ophioides, Paecilomyces lecythidis, and Sporothrix stenoceras.</title>
        <authorList>
            <person name="Aylward J."/>
            <person name="Wilson A.M."/>
            <person name="Visagie C.M."/>
            <person name="Spraker J."/>
            <person name="Barnes I."/>
            <person name="Buitendag C."/>
            <person name="Ceriani C."/>
            <person name="Del Mar Angel L."/>
            <person name="du Plessis D."/>
            <person name="Fuchs T."/>
            <person name="Gasser K."/>
            <person name="Kramer D."/>
            <person name="Li W."/>
            <person name="Munsamy K."/>
            <person name="Piso A."/>
            <person name="Price J.L."/>
            <person name="Sonnekus B."/>
            <person name="Thomas C."/>
            <person name="van der Nest A."/>
            <person name="van Dijk A."/>
            <person name="van Heerden A."/>
            <person name="van Vuuren N."/>
            <person name="Yilmaz N."/>
            <person name="Duong T.A."/>
            <person name="van der Merwe N.A."/>
            <person name="Wingfield M.J."/>
            <person name="Wingfield B.D."/>
        </authorList>
    </citation>
    <scope>NUCLEOTIDE SEQUENCE [LARGE SCALE GENOMIC DNA]</scope>
    <source>
        <strain evidence="5 6">CMW 12675</strain>
    </source>
</reference>
<evidence type="ECO:0000256" key="1">
    <source>
        <dbReference type="ARBA" id="ARBA00022490"/>
    </source>
</evidence>
<comment type="function">
    <text evidence="3">Plays a central role in 2-thiolation of mcm(5)S(2)U at tRNA wobble positions of tRNA(Lys), tRNA(Glu) and tRNA(Gln). May act by forming a heterodimer with NCS6 that ligates sulfur from thiocarboxylated URM1 onto the uridine of tRNAs at wobble position. Prior mcm(5) tRNA modification by the elongator complex is required for 2-thiolation. May also be involved in protein urmylation.</text>
</comment>
<gene>
    <name evidence="3 5" type="primary">CTU2</name>
    <name evidence="3" type="synonym">NCS2</name>
    <name evidence="5" type="ORF">Cpir12675_001961</name>
</gene>
<dbReference type="PANTHER" id="PTHR20882:SF14">
    <property type="entry name" value="CYTOPLASMIC TRNA 2-THIOLATION PROTEIN 2"/>
    <property type="match status" value="1"/>
</dbReference>